<protein>
    <submittedName>
        <fullName evidence="3">Uncharacterized protein</fullName>
    </submittedName>
</protein>
<dbReference type="Proteomes" id="UP000308549">
    <property type="component" value="Unassembled WGS sequence"/>
</dbReference>
<dbReference type="OrthoDB" id="20872at2759"/>
<reference evidence="3 4" key="1">
    <citation type="submission" date="2017-03" db="EMBL/GenBank/DDBJ databases">
        <title>Genomes of endolithic fungi from Antarctica.</title>
        <authorList>
            <person name="Coleine C."/>
            <person name="Masonjones S."/>
            <person name="Stajich J.E."/>
        </authorList>
    </citation>
    <scope>NUCLEOTIDE SEQUENCE [LARGE SCALE GENOMIC DNA]</scope>
    <source>
        <strain evidence="3 4">CCFEE 6315</strain>
    </source>
</reference>
<comment type="caution">
    <text evidence="3">The sequence shown here is derived from an EMBL/GenBank/DDBJ whole genome shotgun (WGS) entry which is preliminary data.</text>
</comment>
<dbReference type="EMBL" id="NAJL01000001">
    <property type="protein sequence ID" value="TKA34241.1"/>
    <property type="molecule type" value="Genomic_DNA"/>
</dbReference>
<dbReference type="PANTHER" id="PTHR10622">
    <property type="entry name" value="HET DOMAIN-CONTAINING PROTEIN"/>
    <property type="match status" value="1"/>
</dbReference>
<dbReference type="Pfam" id="PF06985">
    <property type="entry name" value="HET"/>
    <property type="match status" value="1"/>
</dbReference>
<dbReference type="AlphaFoldDB" id="A0A4U0UFA7"/>
<evidence type="ECO:0000259" key="1">
    <source>
        <dbReference type="Pfam" id="PF06985"/>
    </source>
</evidence>
<dbReference type="PANTHER" id="PTHR10622:SF10">
    <property type="entry name" value="HET DOMAIN-CONTAINING PROTEIN"/>
    <property type="match status" value="1"/>
</dbReference>
<organism evidence="3 4">
    <name type="scientific">Salinomyces thailandicus</name>
    <dbReference type="NCBI Taxonomy" id="706561"/>
    <lineage>
        <taxon>Eukaryota</taxon>
        <taxon>Fungi</taxon>
        <taxon>Dikarya</taxon>
        <taxon>Ascomycota</taxon>
        <taxon>Pezizomycotina</taxon>
        <taxon>Dothideomycetes</taxon>
        <taxon>Dothideomycetidae</taxon>
        <taxon>Mycosphaerellales</taxon>
        <taxon>Teratosphaeriaceae</taxon>
        <taxon>Salinomyces</taxon>
    </lineage>
</organism>
<evidence type="ECO:0000259" key="2">
    <source>
        <dbReference type="Pfam" id="PF26640"/>
    </source>
</evidence>
<sequence length="445" mass="51421">MRLLNTRDLSFKDINGTEIAKYAYAILSHRWLLPEAGLELTYKDVLRRNFKGPGYHKIWNACHFALSRGFQWIWIDTCCIDKTSSAELTESINSMWTWYQQAEECYAHLADVPSWLHRNGRGVWMEQRAPKRAGRLTAQSQKALSRSDWFRRGWTLQELLAPQLLIFLNSDWKILATKHEMTDSVSAITRIPAYYLRRSHAVSKASVAMRMSWVARRVTARTEDMAYCMLGILDVNMPLLYGEGRKAFMRLQLEIIKKSDDESIFAWTTPSKSSGMLADWPTAFAASGDIMNFKVGYEHRLPYSMTNRGLELRLPNWSFFKEKSRKGARVPARDPSYRPINVKTKLFDDGGCDYDVPEIPDGDPCLRRIKKFQLACGSCDRIDRDLSTTSDIIVAARQRVVIITLCRMGLSWQRVNCNNLEFFPKFVDLSESDWQTLFYVPQKGI</sequence>
<dbReference type="InterPro" id="IPR010730">
    <property type="entry name" value="HET"/>
</dbReference>
<accession>A0A4U0UFA7</accession>
<evidence type="ECO:0000313" key="4">
    <source>
        <dbReference type="Proteomes" id="UP000308549"/>
    </source>
</evidence>
<feature type="domain" description="DUF8212" evidence="2">
    <location>
        <begin position="246"/>
        <end position="293"/>
    </location>
</feature>
<dbReference type="Pfam" id="PF26640">
    <property type="entry name" value="DUF8212"/>
    <property type="match status" value="1"/>
</dbReference>
<proteinExistence type="predicted"/>
<name>A0A4U0UFA7_9PEZI</name>
<evidence type="ECO:0000313" key="3">
    <source>
        <dbReference type="EMBL" id="TKA34241.1"/>
    </source>
</evidence>
<dbReference type="InterPro" id="IPR058525">
    <property type="entry name" value="DUF8212"/>
</dbReference>
<gene>
    <name evidence="3" type="ORF">B0A50_00221</name>
</gene>
<feature type="domain" description="Heterokaryon incompatibility" evidence="1">
    <location>
        <begin position="24"/>
        <end position="158"/>
    </location>
</feature>
<keyword evidence="4" id="KW-1185">Reference proteome</keyword>